<dbReference type="Proteomes" id="UP000285301">
    <property type="component" value="Unassembled WGS sequence"/>
</dbReference>
<proteinExistence type="predicted"/>
<feature type="compositionally biased region" description="Low complexity" evidence="6">
    <location>
        <begin position="193"/>
        <end position="204"/>
    </location>
</feature>
<dbReference type="EMBL" id="NCKU01001897">
    <property type="protein sequence ID" value="RWS10975.1"/>
    <property type="molecule type" value="Genomic_DNA"/>
</dbReference>
<comment type="caution">
    <text evidence="8">The sequence shown here is derived from an EMBL/GenBank/DDBJ whole genome shotgun (WGS) entry which is preliminary data.</text>
</comment>
<comment type="subcellular location">
    <subcellularLocation>
        <location evidence="1">Nucleus</location>
    </subcellularLocation>
</comment>
<evidence type="ECO:0000256" key="1">
    <source>
        <dbReference type="ARBA" id="ARBA00004123"/>
    </source>
</evidence>
<evidence type="ECO:0000313" key="9">
    <source>
        <dbReference type="Proteomes" id="UP000285301"/>
    </source>
</evidence>
<dbReference type="PANTHER" id="PTHR13316:SF0">
    <property type="entry name" value="ZINC FINGER CCHC DOMAIN-CONTAINING PROTEIN 8"/>
    <property type="match status" value="1"/>
</dbReference>
<dbReference type="GO" id="GO:0071013">
    <property type="term" value="C:catalytic step 2 spliceosome"/>
    <property type="evidence" value="ECO:0007669"/>
    <property type="project" value="TreeGrafter"/>
</dbReference>
<dbReference type="PANTHER" id="PTHR13316">
    <property type="entry name" value="ZINC FINGER, CCHC DOMAIN CONTAINING 8"/>
    <property type="match status" value="1"/>
</dbReference>
<accession>A0A3S4R350</accession>
<feature type="non-terminal residue" evidence="8">
    <location>
        <position position="1"/>
    </location>
</feature>
<feature type="compositionally biased region" description="Basic and acidic residues" evidence="6">
    <location>
        <begin position="155"/>
        <end position="166"/>
    </location>
</feature>
<evidence type="ECO:0000256" key="4">
    <source>
        <dbReference type="ARBA" id="ARBA00022833"/>
    </source>
</evidence>
<protein>
    <submittedName>
        <fullName evidence="8">PSP domain containing protein-like protein</fullName>
    </submittedName>
</protein>
<dbReference type="STRING" id="1965070.A0A3S4R350"/>
<dbReference type="InterPro" id="IPR052115">
    <property type="entry name" value="NEXT_complex_subunit_ZCCHC8"/>
</dbReference>
<feature type="domain" description="PSP proline-rich" evidence="7">
    <location>
        <begin position="6"/>
        <end position="58"/>
    </location>
</feature>
<dbReference type="AlphaFoldDB" id="A0A3S4R350"/>
<evidence type="ECO:0000256" key="5">
    <source>
        <dbReference type="ARBA" id="ARBA00023242"/>
    </source>
</evidence>
<keyword evidence="4" id="KW-0862">Zinc</keyword>
<reference evidence="8 9" key="1">
    <citation type="journal article" date="2018" name="Gigascience">
        <title>Genomes of trombidid mites reveal novel predicted allergens and laterally-transferred genes associated with secondary metabolism.</title>
        <authorList>
            <person name="Dong X."/>
            <person name="Chaisiri K."/>
            <person name="Xia D."/>
            <person name="Armstrong S.D."/>
            <person name="Fang Y."/>
            <person name="Donnelly M.J."/>
            <person name="Kadowaki T."/>
            <person name="McGarry J.W."/>
            <person name="Darby A.C."/>
            <person name="Makepeace B.L."/>
        </authorList>
    </citation>
    <scope>NUCLEOTIDE SEQUENCE [LARGE SCALE GENOMIC DNA]</scope>
    <source>
        <strain evidence="8">UoL-WK</strain>
    </source>
</reference>
<dbReference type="Pfam" id="PF04046">
    <property type="entry name" value="PSP"/>
    <property type="match status" value="1"/>
</dbReference>
<evidence type="ECO:0000256" key="3">
    <source>
        <dbReference type="ARBA" id="ARBA00022771"/>
    </source>
</evidence>
<dbReference type="SMART" id="SM00581">
    <property type="entry name" value="PSP"/>
    <property type="match status" value="1"/>
</dbReference>
<feature type="compositionally biased region" description="Polar residues" evidence="6">
    <location>
        <begin position="137"/>
        <end position="154"/>
    </location>
</feature>
<keyword evidence="9" id="KW-1185">Reference proteome</keyword>
<sequence length="275" mass="30955">RYFDDECNFKAGVISDELREALGLESDRCPIWIYRMRVFGYPPGFLRKARISNSTISMFEGYEVCDEHKGREKEPEMYNPDMFVEYPGFNVPLPEGVIDECEILGMPPMLPHQQLTIAKKAVITPKPTPYKRFKLGPSSTPDQNVTSKTSIDSDVSTKSEMEKSDYSSDDDQVIKIENSSEDLCTTNEKPQNDSDSSSTPSNKSYCEENTPASNSSSIKLIAMGSPLPRSSQKPPLEKFAEGMGNLIYFENLPTSTGVFDKMRKTLHTVRQKLSQ</sequence>
<dbReference type="OrthoDB" id="8026949at2759"/>
<keyword evidence="2" id="KW-0479">Metal-binding</keyword>
<keyword evidence="3" id="KW-0863">Zinc-finger</keyword>
<feature type="region of interest" description="Disordered" evidence="6">
    <location>
        <begin position="128"/>
        <end position="216"/>
    </location>
</feature>
<keyword evidence="5" id="KW-0539">Nucleus</keyword>
<dbReference type="GO" id="GO:0003723">
    <property type="term" value="F:RNA binding"/>
    <property type="evidence" value="ECO:0007669"/>
    <property type="project" value="TreeGrafter"/>
</dbReference>
<evidence type="ECO:0000313" key="8">
    <source>
        <dbReference type="EMBL" id="RWS10975.1"/>
    </source>
</evidence>
<dbReference type="InterPro" id="IPR006568">
    <property type="entry name" value="PSP_pro-rich"/>
</dbReference>
<dbReference type="GO" id="GO:0008270">
    <property type="term" value="F:zinc ion binding"/>
    <property type="evidence" value="ECO:0007669"/>
    <property type="project" value="UniProtKB-KW"/>
</dbReference>
<evidence type="ECO:0000256" key="6">
    <source>
        <dbReference type="SAM" id="MobiDB-lite"/>
    </source>
</evidence>
<name>A0A3S4R350_9ACAR</name>
<evidence type="ECO:0000256" key="2">
    <source>
        <dbReference type="ARBA" id="ARBA00022723"/>
    </source>
</evidence>
<evidence type="ECO:0000259" key="7">
    <source>
        <dbReference type="SMART" id="SM00581"/>
    </source>
</evidence>
<gene>
    <name evidence="8" type="ORF">B4U79_08217</name>
</gene>
<organism evidence="8 9">
    <name type="scientific">Dinothrombium tinctorium</name>
    <dbReference type="NCBI Taxonomy" id="1965070"/>
    <lineage>
        <taxon>Eukaryota</taxon>
        <taxon>Metazoa</taxon>
        <taxon>Ecdysozoa</taxon>
        <taxon>Arthropoda</taxon>
        <taxon>Chelicerata</taxon>
        <taxon>Arachnida</taxon>
        <taxon>Acari</taxon>
        <taxon>Acariformes</taxon>
        <taxon>Trombidiformes</taxon>
        <taxon>Prostigmata</taxon>
        <taxon>Anystina</taxon>
        <taxon>Parasitengona</taxon>
        <taxon>Trombidioidea</taxon>
        <taxon>Trombidiidae</taxon>
        <taxon>Dinothrombium</taxon>
    </lineage>
</organism>